<comment type="caution">
    <text evidence="7">The sequence shown here is derived from an EMBL/GenBank/DDBJ whole genome shotgun (WGS) entry which is preliminary data.</text>
</comment>
<dbReference type="InterPro" id="IPR036259">
    <property type="entry name" value="MFS_trans_sf"/>
</dbReference>
<evidence type="ECO:0000256" key="1">
    <source>
        <dbReference type="ARBA" id="ARBA00004651"/>
    </source>
</evidence>
<name>A0AAD2FKA5_9STRA</name>
<feature type="domain" description="Major facilitator superfamily (MFS) profile" evidence="6">
    <location>
        <begin position="33"/>
        <end position="461"/>
    </location>
</feature>
<dbReference type="SUPFAM" id="SSF103473">
    <property type="entry name" value="MFS general substrate transporter"/>
    <property type="match status" value="1"/>
</dbReference>
<feature type="transmembrane region" description="Helical" evidence="5">
    <location>
        <begin position="77"/>
        <end position="98"/>
    </location>
</feature>
<accession>A0AAD2FKA5</accession>
<comment type="subcellular location">
    <subcellularLocation>
        <location evidence="1">Cell membrane</location>
        <topology evidence="1">Multi-pass membrane protein</topology>
    </subcellularLocation>
</comment>
<feature type="transmembrane region" description="Helical" evidence="5">
    <location>
        <begin position="405"/>
        <end position="425"/>
    </location>
</feature>
<dbReference type="PANTHER" id="PTHR43528">
    <property type="entry name" value="ALPHA-KETOGLUTARATE PERMEASE"/>
    <property type="match status" value="1"/>
</dbReference>
<organism evidence="7 8">
    <name type="scientific">Cylindrotheca closterium</name>
    <dbReference type="NCBI Taxonomy" id="2856"/>
    <lineage>
        <taxon>Eukaryota</taxon>
        <taxon>Sar</taxon>
        <taxon>Stramenopiles</taxon>
        <taxon>Ochrophyta</taxon>
        <taxon>Bacillariophyta</taxon>
        <taxon>Bacillariophyceae</taxon>
        <taxon>Bacillariophycidae</taxon>
        <taxon>Bacillariales</taxon>
        <taxon>Bacillariaceae</taxon>
        <taxon>Cylindrotheca</taxon>
    </lineage>
</organism>
<feature type="transmembrane region" description="Helical" evidence="5">
    <location>
        <begin position="110"/>
        <end position="130"/>
    </location>
</feature>
<dbReference type="InterPro" id="IPR020846">
    <property type="entry name" value="MFS_dom"/>
</dbReference>
<keyword evidence="4" id="KW-0769">Symport</keyword>
<dbReference type="GO" id="GO:0015293">
    <property type="term" value="F:symporter activity"/>
    <property type="evidence" value="ECO:0007669"/>
    <property type="project" value="UniProtKB-KW"/>
</dbReference>
<gene>
    <name evidence="7" type="ORF">CYCCA115_LOCUS10189</name>
</gene>
<evidence type="ECO:0000256" key="5">
    <source>
        <dbReference type="SAM" id="Phobius"/>
    </source>
</evidence>
<evidence type="ECO:0000256" key="3">
    <source>
        <dbReference type="ARBA" id="ARBA00022475"/>
    </source>
</evidence>
<sequence length="474" mass="50754">MSSSPSKQQDQVNLRSADGLMQGGELPQYDFKTKMAGIAGNVLEWYDFSVYGYFSDIIGKVFFAPDATGKAALVESFAVFGIAFLIRPIGGAIFGYMGDNVGRKSALENSILLMALPTFIMGCLPSYASIGWYSTALLIICRMLQGFSVGGQLMSSVVFALEASPESTWGFQAGAVFAATTLGAVIGSLFAYALRENLTEEQMESFGWRIPFFFGVVGIIPGLYLKHRSKEIPVPKPAPQISPDAVTTPSVGGHPQLERQGTFQETFAPNNRRALIASMLVPAFTSGTYYIVFVWMAVYMQTIVEVPHAFGINSAVGVIGIGLCFAGGWMVDRLGAKSRVPLMLGSSLAFGLVAPYFISTMGQGDPLTCFILQGTMAVLMGIFGGAMHPWLISNFPPHIRLTSTTLAYNMAVSLVGGFSPFVATLLQEEYGNAAPGYIVSVLAVLAWLGLIIGSTAKTSWKDDRANAPKLSSVV</sequence>
<evidence type="ECO:0000259" key="6">
    <source>
        <dbReference type="PROSITE" id="PS50850"/>
    </source>
</evidence>
<dbReference type="PANTHER" id="PTHR43528:SF1">
    <property type="entry name" value="ALPHA-KETOGLUTARATE PERMEASE"/>
    <property type="match status" value="1"/>
</dbReference>
<dbReference type="Proteomes" id="UP001295423">
    <property type="component" value="Unassembled WGS sequence"/>
</dbReference>
<evidence type="ECO:0000313" key="7">
    <source>
        <dbReference type="EMBL" id="CAJ1946048.1"/>
    </source>
</evidence>
<feature type="transmembrane region" description="Helical" evidence="5">
    <location>
        <begin position="310"/>
        <end position="331"/>
    </location>
</feature>
<keyword evidence="5" id="KW-0812">Transmembrane</keyword>
<dbReference type="InterPro" id="IPR051084">
    <property type="entry name" value="H+-coupled_symporters"/>
</dbReference>
<feature type="transmembrane region" description="Helical" evidence="5">
    <location>
        <begin position="340"/>
        <end position="358"/>
    </location>
</feature>
<dbReference type="EMBL" id="CAKOGP040001557">
    <property type="protein sequence ID" value="CAJ1946048.1"/>
    <property type="molecule type" value="Genomic_DNA"/>
</dbReference>
<dbReference type="GO" id="GO:0005886">
    <property type="term" value="C:plasma membrane"/>
    <property type="evidence" value="ECO:0007669"/>
    <property type="project" value="UniProtKB-SubCell"/>
</dbReference>
<evidence type="ECO:0000256" key="2">
    <source>
        <dbReference type="ARBA" id="ARBA00022448"/>
    </source>
</evidence>
<feature type="transmembrane region" description="Helical" evidence="5">
    <location>
        <begin position="206"/>
        <end position="225"/>
    </location>
</feature>
<keyword evidence="5" id="KW-0472">Membrane</keyword>
<dbReference type="Pfam" id="PF07690">
    <property type="entry name" value="MFS_1"/>
    <property type="match status" value="1"/>
</dbReference>
<proteinExistence type="predicted"/>
<keyword evidence="5" id="KW-1133">Transmembrane helix</keyword>
<evidence type="ECO:0000313" key="8">
    <source>
        <dbReference type="Proteomes" id="UP001295423"/>
    </source>
</evidence>
<keyword evidence="3" id="KW-1003">Cell membrane</keyword>
<dbReference type="InterPro" id="IPR011701">
    <property type="entry name" value="MFS"/>
</dbReference>
<keyword evidence="8" id="KW-1185">Reference proteome</keyword>
<feature type="transmembrane region" description="Helical" evidence="5">
    <location>
        <begin position="274"/>
        <end position="298"/>
    </location>
</feature>
<reference evidence="7" key="1">
    <citation type="submission" date="2023-08" db="EMBL/GenBank/DDBJ databases">
        <authorList>
            <person name="Audoor S."/>
            <person name="Bilcke G."/>
        </authorList>
    </citation>
    <scope>NUCLEOTIDE SEQUENCE</scope>
</reference>
<feature type="transmembrane region" description="Helical" evidence="5">
    <location>
        <begin position="173"/>
        <end position="194"/>
    </location>
</feature>
<dbReference type="Gene3D" id="1.20.1250.20">
    <property type="entry name" value="MFS general substrate transporter like domains"/>
    <property type="match status" value="1"/>
</dbReference>
<dbReference type="PROSITE" id="PS50850">
    <property type="entry name" value="MFS"/>
    <property type="match status" value="1"/>
</dbReference>
<keyword evidence="2" id="KW-0813">Transport</keyword>
<evidence type="ECO:0000256" key="4">
    <source>
        <dbReference type="ARBA" id="ARBA00022847"/>
    </source>
</evidence>
<feature type="transmembrane region" description="Helical" evidence="5">
    <location>
        <begin position="437"/>
        <end position="456"/>
    </location>
</feature>
<dbReference type="AlphaFoldDB" id="A0AAD2FKA5"/>
<protein>
    <recommendedName>
        <fullName evidence="6">Major facilitator superfamily (MFS) profile domain-containing protein</fullName>
    </recommendedName>
</protein>
<feature type="transmembrane region" description="Helical" evidence="5">
    <location>
        <begin position="370"/>
        <end position="393"/>
    </location>
</feature>